<keyword evidence="2" id="KW-1133">Transmembrane helix</keyword>
<evidence type="ECO:0000259" key="3">
    <source>
        <dbReference type="PROSITE" id="PS50887"/>
    </source>
</evidence>
<keyword evidence="1" id="KW-0378">Hydrolase</keyword>
<accession>A0ABV2M3S6</accession>
<dbReference type="EMBL" id="JBEPMJ010000013">
    <property type="protein sequence ID" value="MET3750724.1"/>
    <property type="molecule type" value="Genomic_DNA"/>
</dbReference>
<dbReference type="InterPro" id="IPR038763">
    <property type="entry name" value="DHH_sf"/>
</dbReference>
<feature type="transmembrane region" description="Helical" evidence="2">
    <location>
        <begin position="44"/>
        <end position="63"/>
    </location>
</feature>
<dbReference type="Gene3D" id="3.10.310.30">
    <property type="match status" value="1"/>
</dbReference>
<comment type="subcellular location">
    <subcellularLocation>
        <location evidence="1">Cell membrane</location>
    </subcellularLocation>
</comment>
<dbReference type="Gene3D" id="3.90.1640.10">
    <property type="entry name" value="inorganic pyrophosphatase (n-terminal core)"/>
    <property type="match status" value="1"/>
</dbReference>
<keyword evidence="1" id="KW-1003">Cell membrane</keyword>
<dbReference type="Proteomes" id="UP001549106">
    <property type="component" value="Unassembled WGS sequence"/>
</dbReference>
<keyword evidence="2" id="KW-0812">Transmembrane</keyword>
<dbReference type="SUPFAM" id="SSF64182">
    <property type="entry name" value="DHH phosphoesterases"/>
    <property type="match status" value="1"/>
</dbReference>
<feature type="domain" description="GGDEF" evidence="3">
    <location>
        <begin position="205"/>
        <end position="333"/>
    </location>
</feature>
<dbReference type="Pfam" id="PF24898">
    <property type="entry name" value="GGDEF_GdpP"/>
    <property type="match status" value="1"/>
</dbReference>
<sequence>MKIMDGKFKLKGHLKHLTRWPLYLTALLIILNIVVYAIDIKAGVVVTLGALIYLACAVGIFCYHRPQMFNDLVAFASQYEFLEKRVLEELALPYAIMDMQGRMIWCNKVFAQLTGKDQFYRKNINTIFPDITPDKLPVPEEKEISEISTQVGDCIYRISMQRVLLGEAMVHSEVLEGLSENTSLIAMYLYDETELKDYIKANEDNKLVVALAYLDNYEEALESVEDVRRSLLIALIDRKITKYFSNYDGLVRKLEKDKYFLIMRQSSLEALKEQKFHILEEVKTVNIGNEMTVTLSIGIGLNAATYLQNYEYCRIAIEMALGRGGDQVVIKNGDSITYYGGKAQQMEKTTRVKARVKAQALKEFMSTKERVVVMGHKITDVDALGAAIGIYRAGKTLGKPVHIVVNDPSTSIRPLMAGYLNNPDYEPSMFIDKNQAMELVDNNTVVVVVDTNKPSYTECQELLYMTKTIVVLDHHRRGNEIIQNAVLSYVEPYASSTCEMVAEILQYFSDDLRLRNIEADCIYAGIMIDTNNFITRAGVRTFEAAAFLRRSGADMTRVRKLLRDNIDSYKARAEAVRTASIYKDCFAIAKCPSEGLESPTVVGAQAANELLNIAGVKASFVLTPYNNEVYISARAIDEVNVQVLMEKMGGGGHLNIAGAQVKKPMPEVEEMLKNIIDEMYQEEKETK</sequence>
<evidence type="ECO:0000256" key="2">
    <source>
        <dbReference type="SAM" id="Phobius"/>
    </source>
</evidence>
<organism evidence="4 5">
    <name type="scientific">Blautia caecimuris</name>
    <dbReference type="NCBI Taxonomy" id="1796615"/>
    <lineage>
        <taxon>Bacteria</taxon>
        <taxon>Bacillati</taxon>
        <taxon>Bacillota</taxon>
        <taxon>Clostridia</taxon>
        <taxon>Lachnospirales</taxon>
        <taxon>Lachnospiraceae</taxon>
        <taxon>Blautia</taxon>
    </lineage>
</organism>
<dbReference type="InterPro" id="IPR003156">
    <property type="entry name" value="DHHA1_dom"/>
</dbReference>
<feature type="transmembrane region" description="Helical" evidence="2">
    <location>
        <begin position="20"/>
        <end position="38"/>
    </location>
</feature>
<reference evidence="4 5" key="1">
    <citation type="submission" date="2024-06" db="EMBL/GenBank/DDBJ databases">
        <title>Genomic Encyclopedia of Type Strains, Phase IV (KMG-IV): sequencing the most valuable type-strain genomes for metagenomic binning, comparative biology and taxonomic classification.</title>
        <authorList>
            <person name="Goeker M."/>
        </authorList>
    </citation>
    <scope>NUCLEOTIDE SEQUENCE [LARGE SCALE GENOMIC DNA]</scope>
    <source>
        <strain evidence="4 5">DSM 29492</strain>
    </source>
</reference>
<dbReference type="PANTHER" id="PTHR47618:SF2">
    <property type="entry name" value="CYCLIC-DI-AMP PHOSPHODIESTERASE GDPP"/>
    <property type="match status" value="1"/>
</dbReference>
<proteinExistence type="inferred from homology"/>
<dbReference type="Gene3D" id="3.30.450.20">
    <property type="entry name" value="PAS domain"/>
    <property type="match status" value="1"/>
</dbReference>
<dbReference type="InterPro" id="IPR000160">
    <property type="entry name" value="GGDEF_dom"/>
</dbReference>
<comment type="function">
    <text evidence="1">Has phosphodiesterase (PDE) activity against cyclic-di-AMP (c-di-AMP).</text>
</comment>
<dbReference type="Pfam" id="PF13188">
    <property type="entry name" value="PAS_8"/>
    <property type="match status" value="1"/>
</dbReference>
<evidence type="ECO:0000256" key="1">
    <source>
        <dbReference type="PIRNR" id="PIRNR026583"/>
    </source>
</evidence>
<dbReference type="InterPro" id="IPR000014">
    <property type="entry name" value="PAS"/>
</dbReference>
<dbReference type="PANTHER" id="PTHR47618">
    <property type="entry name" value="BIFUNCTIONAL OLIGORIBONUCLEASE AND PAP PHOSPHATASE NRNA"/>
    <property type="match status" value="1"/>
</dbReference>
<keyword evidence="5" id="KW-1185">Reference proteome</keyword>
<dbReference type="PROSITE" id="PS50887">
    <property type="entry name" value="GGDEF"/>
    <property type="match status" value="1"/>
</dbReference>
<comment type="catalytic activity">
    <reaction evidence="1">
        <text>3',3'-c-di-AMP + H2O = 5'-O-phosphonoadenylyl-(3'-&gt;5')-adenosine + H(+)</text>
        <dbReference type="Rhea" id="RHEA:54420"/>
        <dbReference type="ChEBI" id="CHEBI:15377"/>
        <dbReference type="ChEBI" id="CHEBI:15378"/>
        <dbReference type="ChEBI" id="CHEBI:71500"/>
        <dbReference type="ChEBI" id="CHEBI:138171"/>
    </reaction>
</comment>
<protein>
    <recommendedName>
        <fullName evidence="1">Cyclic-di-AMP phosphodiesterase</fullName>
        <ecNumber evidence="1">3.1.4.-</ecNumber>
    </recommendedName>
</protein>
<comment type="similarity">
    <text evidence="1">Belongs to the GdpP/PdeA phosphodiesterase family.</text>
</comment>
<gene>
    <name evidence="4" type="ORF">ABID24_001977</name>
</gene>
<keyword evidence="1 2" id="KW-0472">Membrane</keyword>
<evidence type="ECO:0000313" key="5">
    <source>
        <dbReference type="Proteomes" id="UP001549106"/>
    </source>
</evidence>
<dbReference type="Pfam" id="PF02272">
    <property type="entry name" value="DHHA1"/>
    <property type="match status" value="1"/>
</dbReference>
<dbReference type="Pfam" id="PF01368">
    <property type="entry name" value="DHH"/>
    <property type="match status" value="1"/>
</dbReference>
<dbReference type="PIRSF" id="PIRSF026583">
    <property type="entry name" value="YybT"/>
    <property type="match status" value="1"/>
</dbReference>
<comment type="caution">
    <text evidence="4">The sequence shown here is derived from an EMBL/GenBank/DDBJ whole genome shotgun (WGS) entry which is preliminary data.</text>
</comment>
<name>A0ABV2M3S6_9FIRM</name>
<dbReference type="InterPro" id="IPR001667">
    <property type="entry name" value="DDH_dom"/>
</dbReference>
<dbReference type="EC" id="3.1.4.-" evidence="1"/>
<evidence type="ECO:0000313" key="4">
    <source>
        <dbReference type="EMBL" id="MET3750724.1"/>
    </source>
</evidence>
<dbReference type="InterPro" id="IPR051319">
    <property type="entry name" value="Oligoribo/pAp-PDE_c-di-AMP_PDE"/>
</dbReference>
<dbReference type="InterPro" id="IPR014528">
    <property type="entry name" value="GdpP/PdeA"/>
</dbReference>